<dbReference type="OrthoDB" id="9804309at2"/>
<reference evidence="4" key="1">
    <citation type="submission" date="2019-09" db="EMBL/GenBank/DDBJ databases">
        <authorList>
            <person name="Teo W.F.A."/>
            <person name="Duangmal K."/>
        </authorList>
    </citation>
    <scope>NUCLEOTIDE SEQUENCE [LARGE SCALE GENOMIC DNA]</scope>
    <source>
        <strain evidence="4">K81G1</strain>
    </source>
</reference>
<keyword evidence="1" id="KW-0949">S-adenosyl-L-methionine</keyword>
<evidence type="ECO:0000256" key="2">
    <source>
        <dbReference type="ARBA" id="ARBA00033753"/>
    </source>
</evidence>
<dbReference type="AlphaFoldDB" id="A0A5N0UJM7"/>
<proteinExistence type="inferred from homology"/>
<gene>
    <name evidence="4" type="ORF">FPZ12_043225</name>
</gene>
<evidence type="ECO:0000256" key="1">
    <source>
        <dbReference type="ARBA" id="ARBA00022691"/>
    </source>
</evidence>
<dbReference type="SUPFAM" id="SSF118196">
    <property type="entry name" value="YaeB-like"/>
    <property type="match status" value="1"/>
</dbReference>
<comment type="similarity">
    <text evidence="2">Belongs to the tRNA methyltransferase O family.</text>
</comment>
<sequence length="159" mass="17833">MILHPIGFVRSPRSEPVDDDWDSVTALVELDGALFGPDALWGLAEFSHVEIVYVFDRVSPDEMQRGARHPRDNPEWPQVGIFAQRARNRPNRIGVTTCRLLGVDGLTIKVRGLDAIDSTPVLDVKPYLAEFAPREEVVQPSWSRELMAGYWEKPVAAKA</sequence>
<keyword evidence="4" id="KW-0808">Transferase</keyword>
<dbReference type="Gene3D" id="2.40.30.70">
    <property type="entry name" value="YaeB-like"/>
    <property type="match status" value="1"/>
</dbReference>
<dbReference type="InterPro" id="IPR040372">
    <property type="entry name" value="YaeB-like"/>
</dbReference>
<dbReference type="Proteomes" id="UP000319769">
    <property type="component" value="Unassembled WGS sequence"/>
</dbReference>
<dbReference type="InterPro" id="IPR036414">
    <property type="entry name" value="YaeB_N_sf"/>
</dbReference>
<feature type="domain" description="TsaA-like" evidence="3">
    <location>
        <begin position="3"/>
        <end position="136"/>
    </location>
</feature>
<dbReference type="RefSeq" id="WP_144758726.1">
    <property type="nucleotide sequence ID" value="NZ_VMNW02000141.1"/>
</dbReference>
<dbReference type="GO" id="GO:0008168">
    <property type="term" value="F:methyltransferase activity"/>
    <property type="evidence" value="ECO:0007669"/>
    <property type="project" value="UniProtKB-KW"/>
</dbReference>
<dbReference type="GO" id="GO:0032259">
    <property type="term" value="P:methylation"/>
    <property type="evidence" value="ECO:0007669"/>
    <property type="project" value="UniProtKB-KW"/>
</dbReference>
<name>A0A5N0UJM7_9PSEU</name>
<keyword evidence="4" id="KW-0489">Methyltransferase</keyword>
<keyword evidence="5" id="KW-1185">Reference proteome</keyword>
<dbReference type="PANTHER" id="PTHR12818:SF0">
    <property type="entry name" value="TRNA (ADENINE(37)-N6)-METHYLTRANSFERASE"/>
    <property type="match status" value="1"/>
</dbReference>
<evidence type="ECO:0000313" key="4">
    <source>
        <dbReference type="EMBL" id="KAA9149453.1"/>
    </source>
</evidence>
<protein>
    <submittedName>
        <fullName evidence="4">SAM-dependent methyltransferase</fullName>
    </submittedName>
</protein>
<comment type="caution">
    <text evidence="4">The sequence shown here is derived from an EMBL/GenBank/DDBJ whole genome shotgun (WGS) entry which is preliminary data.</text>
</comment>
<evidence type="ECO:0000313" key="5">
    <source>
        <dbReference type="Proteomes" id="UP000319769"/>
    </source>
</evidence>
<evidence type="ECO:0000259" key="3">
    <source>
        <dbReference type="PROSITE" id="PS51668"/>
    </source>
</evidence>
<accession>A0A5N0UJM7</accession>
<dbReference type="CDD" id="cd09281">
    <property type="entry name" value="UPF0066"/>
    <property type="match status" value="1"/>
</dbReference>
<dbReference type="EMBL" id="VMNW02000141">
    <property type="protein sequence ID" value="KAA9149453.1"/>
    <property type="molecule type" value="Genomic_DNA"/>
</dbReference>
<dbReference type="InterPro" id="IPR036413">
    <property type="entry name" value="YaeB-like_sf"/>
</dbReference>
<dbReference type="Pfam" id="PF01980">
    <property type="entry name" value="TrmO_N"/>
    <property type="match status" value="1"/>
</dbReference>
<dbReference type="PANTHER" id="PTHR12818">
    <property type="entry name" value="TRNA (ADENINE(37)-N6)-METHYLTRANSFERASE"/>
    <property type="match status" value="1"/>
</dbReference>
<dbReference type="PROSITE" id="PS51668">
    <property type="entry name" value="TSAA_2"/>
    <property type="match status" value="1"/>
</dbReference>
<dbReference type="InterPro" id="IPR023370">
    <property type="entry name" value="TrmO-like_N"/>
</dbReference>
<organism evidence="4 5">
    <name type="scientific">Amycolatopsis acidicola</name>
    <dbReference type="NCBI Taxonomy" id="2596893"/>
    <lineage>
        <taxon>Bacteria</taxon>
        <taxon>Bacillati</taxon>
        <taxon>Actinomycetota</taxon>
        <taxon>Actinomycetes</taxon>
        <taxon>Pseudonocardiales</taxon>
        <taxon>Pseudonocardiaceae</taxon>
        <taxon>Amycolatopsis</taxon>
    </lineage>
</organism>